<dbReference type="AlphaFoldDB" id="A0A3N6LTS1"/>
<gene>
    <name evidence="2" type="ORF">EA473_14390</name>
</gene>
<dbReference type="Gene3D" id="3.60.21.10">
    <property type="match status" value="1"/>
</dbReference>
<evidence type="ECO:0000313" key="3">
    <source>
        <dbReference type="Proteomes" id="UP000282323"/>
    </source>
</evidence>
<sequence length="253" mass="28583">MKHLIIGDIHGNLPALEAVLAEESDWDSVIFLGDAVDSGPHPNQVLTRLANLSGTFLMGNHDSEITESKDKDPPTPREYTKWTNNVISEENRSLIRSFIPDTVLSFPDAELGDMRVHHGDFTIEDSDIDWNGRLWPDSDSEIFELLSDRYDEPIVVFGHSHVQFERYKDGTRFINPGSVGQHRLQTVKACYAVLEDGIFDLKAVEYDAEKAVKALHELPLGDALIKERSQIYTDGILTIDLRDFTSLREAGYR</sequence>
<dbReference type="PIRSF" id="PIRSF000883">
    <property type="entry name" value="Pesterase_MJ0912"/>
    <property type="match status" value="1"/>
</dbReference>
<dbReference type="PANTHER" id="PTHR42850:SF2">
    <property type="entry name" value="BLL5683 PROTEIN"/>
    <property type="match status" value="1"/>
</dbReference>
<evidence type="ECO:0000313" key="2">
    <source>
        <dbReference type="EMBL" id="RQG93523.1"/>
    </source>
</evidence>
<dbReference type="EMBL" id="REGA01000013">
    <property type="protein sequence ID" value="RQG93523.1"/>
    <property type="molecule type" value="Genomic_DNA"/>
</dbReference>
<dbReference type="InterPro" id="IPR024654">
    <property type="entry name" value="Calcineurin-like_PHP_lpxH"/>
</dbReference>
<dbReference type="Proteomes" id="UP000282323">
    <property type="component" value="Unassembled WGS sequence"/>
</dbReference>
<dbReference type="GO" id="GO:0016791">
    <property type="term" value="F:phosphatase activity"/>
    <property type="evidence" value="ECO:0007669"/>
    <property type="project" value="TreeGrafter"/>
</dbReference>
<reference evidence="2 3" key="1">
    <citation type="submission" date="2018-10" db="EMBL/GenBank/DDBJ databases">
        <title>Natrarchaeobius chitinivorans gen. nov., sp. nov., and Natrarchaeobius haloalkaliphilus sp. nov., alkaliphilic, chitin-utilizing haloarchaea from hypersaline alkaline lakes.</title>
        <authorList>
            <person name="Sorokin D.Y."/>
            <person name="Elcheninov A.G."/>
            <person name="Kostrikina N.A."/>
            <person name="Bale N.J."/>
            <person name="Sinninghe Damste J.S."/>
            <person name="Khijniak T.V."/>
            <person name="Kublanov I.V."/>
            <person name="Toshchakov S.V."/>
        </authorList>
    </citation>
    <scope>NUCLEOTIDE SEQUENCE [LARGE SCALE GENOMIC DNA]</scope>
    <source>
        <strain evidence="2 3">AArcht4T</strain>
    </source>
</reference>
<dbReference type="CDD" id="cd00838">
    <property type="entry name" value="MPP_superfamily"/>
    <property type="match status" value="1"/>
</dbReference>
<evidence type="ECO:0000259" key="1">
    <source>
        <dbReference type="Pfam" id="PF12850"/>
    </source>
</evidence>
<feature type="domain" description="Calcineurin-like phosphoesterase" evidence="1">
    <location>
        <begin position="1"/>
        <end position="195"/>
    </location>
</feature>
<dbReference type="SUPFAM" id="SSF56300">
    <property type="entry name" value="Metallo-dependent phosphatases"/>
    <property type="match status" value="1"/>
</dbReference>
<dbReference type="Pfam" id="PF12850">
    <property type="entry name" value="Metallophos_2"/>
    <property type="match status" value="1"/>
</dbReference>
<proteinExistence type="predicted"/>
<dbReference type="PANTHER" id="PTHR42850">
    <property type="entry name" value="METALLOPHOSPHOESTERASE"/>
    <property type="match status" value="1"/>
</dbReference>
<dbReference type="InterPro" id="IPR050126">
    <property type="entry name" value="Ap4A_hydrolase"/>
</dbReference>
<protein>
    <submittedName>
        <fullName evidence="2">Metallophosphoesterase</fullName>
    </submittedName>
</protein>
<dbReference type="InterPro" id="IPR029052">
    <property type="entry name" value="Metallo-depent_PP-like"/>
</dbReference>
<organism evidence="2 3">
    <name type="scientific">Natrarchaeobius chitinivorans</name>
    <dbReference type="NCBI Taxonomy" id="1679083"/>
    <lineage>
        <taxon>Archaea</taxon>
        <taxon>Methanobacteriati</taxon>
        <taxon>Methanobacteriota</taxon>
        <taxon>Stenosarchaea group</taxon>
        <taxon>Halobacteria</taxon>
        <taxon>Halobacteriales</taxon>
        <taxon>Natrialbaceae</taxon>
        <taxon>Natrarchaeobius</taxon>
    </lineage>
</organism>
<name>A0A3N6LTS1_NATCH</name>
<dbReference type="InterPro" id="IPR011152">
    <property type="entry name" value="Pesterase_MJ0912"/>
</dbReference>
<accession>A0A3N6LTS1</accession>
<keyword evidence="3" id="KW-1185">Reference proteome</keyword>
<dbReference type="RefSeq" id="WP_124196301.1">
    <property type="nucleotide sequence ID" value="NZ_REGA01000013.1"/>
</dbReference>
<comment type="caution">
    <text evidence="2">The sequence shown here is derived from an EMBL/GenBank/DDBJ whole genome shotgun (WGS) entry which is preliminary data.</text>
</comment>
<dbReference type="OrthoDB" id="9937at2157"/>
<dbReference type="GO" id="GO:0005737">
    <property type="term" value="C:cytoplasm"/>
    <property type="evidence" value="ECO:0007669"/>
    <property type="project" value="TreeGrafter"/>
</dbReference>